<gene>
    <name evidence="3" type="ORF">ER308_11115</name>
</gene>
<organism evidence="3 4">
    <name type="scientific">Egibacter rhizosphaerae</name>
    <dbReference type="NCBI Taxonomy" id="1670831"/>
    <lineage>
        <taxon>Bacteria</taxon>
        <taxon>Bacillati</taxon>
        <taxon>Actinomycetota</taxon>
        <taxon>Nitriliruptoria</taxon>
        <taxon>Egibacterales</taxon>
        <taxon>Egibacteraceae</taxon>
        <taxon>Egibacter</taxon>
    </lineage>
</organism>
<dbReference type="PANTHER" id="PTHR39335:SF1">
    <property type="entry name" value="BLL4220 PROTEIN"/>
    <property type="match status" value="1"/>
</dbReference>
<proteinExistence type="predicted"/>
<evidence type="ECO:0000256" key="1">
    <source>
        <dbReference type="SAM" id="MobiDB-lite"/>
    </source>
</evidence>
<keyword evidence="4" id="KW-1185">Reference proteome</keyword>
<dbReference type="AlphaFoldDB" id="A0A411YFT7"/>
<feature type="region of interest" description="Disordered" evidence="1">
    <location>
        <begin position="26"/>
        <end position="83"/>
    </location>
</feature>
<evidence type="ECO:0008006" key="5">
    <source>
        <dbReference type="Google" id="ProtNLM"/>
    </source>
</evidence>
<dbReference type="KEGG" id="erz:ER308_11115"/>
<feature type="chain" id="PRO_5019515319" description="Lipoprotein" evidence="2">
    <location>
        <begin position="26"/>
        <end position="213"/>
    </location>
</feature>
<dbReference type="PROSITE" id="PS51257">
    <property type="entry name" value="PROKAR_LIPOPROTEIN"/>
    <property type="match status" value="1"/>
</dbReference>
<reference evidence="3 4" key="1">
    <citation type="submission" date="2019-01" db="EMBL/GenBank/DDBJ databases">
        <title>Egibacter rhizosphaerae EGI 80759T.</title>
        <authorList>
            <person name="Chen D.-D."/>
            <person name="Tian Y."/>
            <person name="Jiao J.-Y."/>
            <person name="Zhang X.-T."/>
            <person name="Zhang Y.-G."/>
            <person name="Zhang Y."/>
            <person name="Xiao M."/>
            <person name="Shu W.-S."/>
            <person name="Li W.-J."/>
        </authorList>
    </citation>
    <scope>NUCLEOTIDE SEQUENCE [LARGE SCALE GENOMIC DNA]</scope>
    <source>
        <strain evidence="3 4">EGI 80759</strain>
    </source>
</reference>
<keyword evidence="2" id="KW-0732">Signal</keyword>
<evidence type="ECO:0000256" key="2">
    <source>
        <dbReference type="SAM" id="SignalP"/>
    </source>
</evidence>
<evidence type="ECO:0000313" key="4">
    <source>
        <dbReference type="Proteomes" id="UP000291469"/>
    </source>
</evidence>
<dbReference type="GO" id="GO:0043448">
    <property type="term" value="P:alkane catabolic process"/>
    <property type="evidence" value="ECO:0007669"/>
    <property type="project" value="TreeGrafter"/>
</dbReference>
<accession>A0A411YFT7</accession>
<evidence type="ECO:0000313" key="3">
    <source>
        <dbReference type="EMBL" id="QBI20056.1"/>
    </source>
</evidence>
<dbReference type="EMBL" id="CP036402">
    <property type="protein sequence ID" value="QBI20056.1"/>
    <property type="molecule type" value="Genomic_DNA"/>
</dbReference>
<dbReference type="RefSeq" id="WP_131155053.1">
    <property type="nucleotide sequence ID" value="NZ_CP036402.1"/>
</dbReference>
<dbReference type="Pfam" id="PF03640">
    <property type="entry name" value="Lipoprotein_15"/>
    <property type="match status" value="2"/>
</dbReference>
<feature type="compositionally biased region" description="Acidic residues" evidence="1">
    <location>
        <begin position="26"/>
        <end position="76"/>
    </location>
</feature>
<dbReference type="OrthoDB" id="597632at2"/>
<protein>
    <recommendedName>
        <fullName evidence="5">Lipoprotein</fullName>
    </recommendedName>
</protein>
<dbReference type="Proteomes" id="UP000291469">
    <property type="component" value="Chromosome"/>
</dbReference>
<sequence length="213" mass="22893">MVLGPLRRLLIVLGALLLVAGCADDVDEPAADTDGDPADEEPDGDPDDDEPDEPADDEPDVDEPDDEPAEEDDAAEADVGLRIEDGDLGEFLVDGEGMTLYLFTQDEGGESVCYDECAENWPPLLVDDDVEAGEGVDEDLVSTTTRDDGEEQVTYGDWPLYYWIADEEPGDTDGQGVEDVWYLVSPDGEEITGSADDADEDDGDGEGEMDTGY</sequence>
<feature type="signal peptide" evidence="2">
    <location>
        <begin position="1"/>
        <end position="25"/>
    </location>
</feature>
<feature type="compositionally biased region" description="Acidic residues" evidence="1">
    <location>
        <begin position="196"/>
        <end position="213"/>
    </location>
</feature>
<name>A0A411YFT7_9ACTN</name>
<dbReference type="PANTHER" id="PTHR39335">
    <property type="entry name" value="BLL4220 PROTEIN"/>
    <property type="match status" value="1"/>
</dbReference>
<feature type="region of interest" description="Disordered" evidence="1">
    <location>
        <begin position="186"/>
        <end position="213"/>
    </location>
</feature>
<dbReference type="InterPro" id="IPR005297">
    <property type="entry name" value="Lipoprotein_repeat"/>
</dbReference>